<organism evidence="6 7">
    <name type="scientific">Brevundimonas intermedia</name>
    <dbReference type="NCBI Taxonomy" id="74315"/>
    <lineage>
        <taxon>Bacteria</taxon>
        <taxon>Pseudomonadati</taxon>
        <taxon>Pseudomonadota</taxon>
        <taxon>Alphaproteobacteria</taxon>
        <taxon>Caulobacterales</taxon>
        <taxon>Caulobacteraceae</taxon>
        <taxon>Brevundimonas</taxon>
    </lineage>
</organism>
<dbReference type="InterPro" id="IPR026281">
    <property type="entry name" value="HTH_RamB"/>
</dbReference>
<comment type="similarity">
    <text evidence="1">Belongs to the short-chain fatty acyl-CoA assimilation regulator (ScfR) family.</text>
</comment>
<evidence type="ECO:0000256" key="1">
    <source>
        <dbReference type="ARBA" id="ARBA00007227"/>
    </source>
</evidence>
<reference evidence="6" key="2">
    <citation type="submission" date="2023-01" db="EMBL/GenBank/DDBJ databases">
        <authorList>
            <person name="Sun Q."/>
            <person name="Evtushenko L."/>
        </authorList>
    </citation>
    <scope>NUCLEOTIDE SEQUENCE</scope>
    <source>
        <strain evidence="6">VKM B-1499</strain>
    </source>
</reference>
<dbReference type="Gene3D" id="1.10.260.40">
    <property type="entry name" value="lambda repressor-like DNA-binding domains"/>
    <property type="match status" value="1"/>
</dbReference>
<feature type="domain" description="HTH cro/C1-type" evidence="5">
    <location>
        <begin position="13"/>
        <end position="67"/>
    </location>
</feature>
<comment type="caution">
    <text evidence="6">The sequence shown here is derived from an EMBL/GenBank/DDBJ whole genome shotgun (WGS) entry which is preliminary data.</text>
</comment>
<dbReference type="PROSITE" id="PS50943">
    <property type="entry name" value="HTH_CROC1"/>
    <property type="match status" value="1"/>
</dbReference>
<dbReference type="InterPro" id="IPR010359">
    <property type="entry name" value="IrrE_HExxH"/>
</dbReference>
<dbReference type="PANTHER" id="PTHR46797">
    <property type="entry name" value="HTH-TYPE TRANSCRIPTIONAL REGULATOR"/>
    <property type="match status" value="1"/>
</dbReference>
<keyword evidence="2" id="KW-0805">Transcription regulation</keyword>
<dbReference type="InterPro" id="IPR010982">
    <property type="entry name" value="Lambda_DNA-bd_dom_sf"/>
</dbReference>
<sequence>MRMAEKLFLGAKLRKLREARGWTLEACAERLGLSPSYLSQIETNQRPATARVLIALTRAFHIDASLFDLEGDARLIADLREATTDIAGPVSGGAEPPTAAELKQAVANTPRLAHQFLALHQAFRQLDERVKALDDTLGRDELGARVALLPYEEVRDFFHYRDNYVDSLDTAAEALAAAVPQDGPIERALETLLADRHGVRTVYVAGQEALRRYDPASRILSLDAWQPGATRSFQLAHQLALLSFRDLIETELDQAAFRTQAARDVARVGLANYAAGALLLPYRAFLEAARAEKHDIDRLRTRFQVSFEQVCHRLSTLQRPGWRGVPFYFARVDMAGNITKRHSATRFQFARFGGACPLWNVHEAFATPDRIGVQLAEMPDGSRYISIARSVSKPSGSYLANDRRYALSLGCEVEHAGSLVYAAGLDLNGPAARIGVSCRICERTDCTQRAFPPLDRALHVPENERGVVPYVLDGPRPDRY</sequence>
<evidence type="ECO:0000256" key="4">
    <source>
        <dbReference type="ARBA" id="ARBA00023163"/>
    </source>
</evidence>
<evidence type="ECO:0000313" key="7">
    <source>
        <dbReference type="Proteomes" id="UP001143509"/>
    </source>
</evidence>
<dbReference type="EMBL" id="BSFD01000002">
    <property type="protein sequence ID" value="GLK47984.1"/>
    <property type="molecule type" value="Genomic_DNA"/>
</dbReference>
<evidence type="ECO:0000313" key="6">
    <source>
        <dbReference type="EMBL" id="GLK47984.1"/>
    </source>
</evidence>
<dbReference type="InterPro" id="IPR050807">
    <property type="entry name" value="TransReg_Diox_bact_type"/>
</dbReference>
<accession>A0ABQ5T7J5</accession>
<gene>
    <name evidence="6" type="ORF">GCM10017620_09570</name>
</gene>
<dbReference type="PANTHER" id="PTHR46797:SF23">
    <property type="entry name" value="HTH-TYPE TRANSCRIPTIONAL REGULATOR SUTR"/>
    <property type="match status" value="1"/>
</dbReference>
<keyword evidence="3" id="KW-0238">DNA-binding</keyword>
<dbReference type="Pfam" id="PF06114">
    <property type="entry name" value="Peptidase_M78"/>
    <property type="match status" value="1"/>
</dbReference>
<protein>
    <submittedName>
        <fullName evidence="6">Cro/Cl family transcriptional regulator</fullName>
    </submittedName>
</protein>
<evidence type="ECO:0000259" key="5">
    <source>
        <dbReference type="PROSITE" id="PS50943"/>
    </source>
</evidence>
<dbReference type="PIRSF" id="PIRSF019251">
    <property type="entry name" value="Rv0465c"/>
    <property type="match status" value="1"/>
</dbReference>
<proteinExistence type="inferred from homology"/>
<dbReference type="CDD" id="cd00093">
    <property type="entry name" value="HTH_XRE"/>
    <property type="match status" value="1"/>
</dbReference>
<dbReference type="SMART" id="SM00530">
    <property type="entry name" value="HTH_XRE"/>
    <property type="match status" value="1"/>
</dbReference>
<dbReference type="Pfam" id="PF13560">
    <property type="entry name" value="HTH_31"/>
    <property type="match status" value="1"/>
</dbReference>
<dbReference type="InterPro" id="IPR018653">
    <property type="entry name" value="ScfR_C"/>
</dbReference>
<keyword evidence="4" id="KW-0804">Transcription</keyword>
<reference evidence="6" key="1">
    <citation type="journal article" date="2014" name="Int. J. Syst. Evol. Microbiol.">
        <title>Complete genome of a new Firmicutes species belonging to the dominant human colonic microbiota ('Ruminococcus bicirculans') reveals two chromosomes and a selective capacity to utilize plant glucans.</title>
        <authorList>
            <consortium name="NISC Comparative Sequencing Program"/>
            <person name="Wegmann U."/>
            <person name="Louis P."/>
            <person name="Goesmann A."/>
            <person name="Henrissat B."/>
            <person name="Duncan S.H."/>
            <person name="Flint H.J."/>
        </authorList>
    </citation>
    <scope>NUCLEOTIDE SEQUENCE</scope>
    <source>
        <strain evidence="6">VKM B-1499</strain>
    </source>
</reference>
<dbReference type="Proteomes" id="UP001143509">
    <property type="component" value="Unassembled WGS sequence"/>
</dbReference>
<dbReference type="Pfam" id="PF09856">
    <property type="entry name" value="ScfRs"/>
    <property type="match status" value="1"/>
</dbReference>
<keyword evidence="7" id="KW-1185">Reference proteome</keyword>
<dbReference type="SUPFAM" id="SSF47413">
    <property type="entry name" value="lambda repressor-like DNA-binding domains"/>
    <property type="match status" value="1"/>
</dbReference>
<dbReference type="InterPro" id="IPR001387">
    <property type="entry name" value="Cro/C1-type_HTH"/>
</dbReference>
<evidence type="ECO:0000256" key="3">
    <source>
        <dbReference type="ARBA" id="ARBA00023125"/>
    </source>
</evidence>
<name>A0ABQ5T7J5_9CAUL</name>
<evidence type="ECO:0000256" key="2">
    <source>
        <dbReference type="ARBA" id="ARBA00023015"/>
    </source>
</evidence>